<dbReference type="InterPro" id="IPR036390">
    <property type="entry name" value="WH_DNA-bd_sf"/>
</dbReference>
<dbReference type="PhylomeDB" id="A7RXU6"/>
<feature type="compositionally biased region" description="Acidic residues" evidence="1">
    <location>
        <begin position="174"/>
        <end position="183"/>
    </location>
</feature>
<dbReference type="Proteomes" id="UP000001593">
    <property type="component" value="Unassembled WGS sequence"/>
</dbReference>
<reference evidence="3 4" key="1">
    <citation type="journal article" date="2007" name="Science">
        <title>Sea anemone genome reveals ancestral eumetazoan gene repertoire and genomic organization.</title>
        <authorList>
            <person name="Putnam N.H."/>
            <person name="Srivastava M."/>
            <person name="Hellsten U."/>
            <person name="Dirks B."/>
            <person name="Chapman J."/>
            <person name="Salamov A."/>
            <person name="Terry A."/>
            <person name="Shapiro H."/>
            <person name="Lindquist E."/>
            <person name="Kapitonov V.V."/>
            <person name="Jurka J."/>
            <person name="Genikhovich G."/>
            <person name="Grigoriev I.V."/>
            <person name="Lucas S.M."/>
            <person name="Steele R.E."/>
            <person name="Finnerty J.R."/>
            <person name="Technau U."/>
            <person name="Martindale M.Q."/>
            <person name="Rokhsar D.S."/>
        </authorList>
    </citation>
    <scope>NUCLEOTIDE SEQUENCE [LARGE SCALE GENOMIC DNA]</scope>
    <source>
        <strain evidence="4">CH2 X CH6</strain>
    </source>
</reference>
<dbReference type="OMA" id="DTQEDEW"/>
<dbReference type="eggNOG" id="ENOG502QW4D">
    <property type="taxonomic scope" value="Eukaryota"/>
</dbReference>
<proteinExistence type="predicted"/>
<dbReference type="HOGENOM" id="CLU_033776_1_0_1"/>
<feature type="domain" description="DEP" evidence="2">
    <location>
        <begin position="29"/>
        <end position="112"/>
    </location>
</feature>
<dbReference type="InterPro" id="IPR036388">
    <property type="entry name" value="WH-like_DNA-bd_sf"/>
</dbReference>
<dbReference type="EMBL" id="DS469551">
    <property type="protein sequence ID" value="EDO43724.1"/>
    <property type="molecule type" value="Genomic_DNA"/>
</dbReference>
<dbReference type="PANTHER" id="PTHR16206:SF4">
    <property type="entry name" value="PROTEIN LET-99"/>
    <property type="match status" value="1"/>
</dbReference>
<protein>
    <recommendedName>
        <fullName evidence="2">DEP domain-containing protein</fullName>
    </recommendedName>
</protein>
<dbReference type="STRING" id="45351.A7RXU6"/>
<dbReference type="OrthoDB" id="276323at2759"/>
<evidence type="ECO:0000313" key="3">
    <source>
        <dbReference type="EMBL" id="EDO43724.1"/>
    </source>
</evidence>
<dbReference type="Gene3D" id="1.10.10.10">
    <property type="entry name" value="Winged helix-like DNA-binding domain superfamily/Winged helix DNA-binding domain"/>
    <property type="match status" value="1"/>
</dbReference>
<dbReference type="InterPro" id="IPR000591">
    <property type="entry name" value="DEP_dom"/>
</dbReference>
<dbReference type="KEGG" id="nve:5515667"/>
<dbReference type="PANTHER" id="PTHR16206">
    <property type="entry name" value="DEP DOMAIN-CONTAINING"/>
    <property type="match status" value="1"/>
</dbReference>
<organism evidence="3 4">
    <name type="scientific">Nematostella vectensis</name>
    <name type="common">Starlet sea anemone</name>
    <dbReference type="NCBI Taxonomy" id="45351"/>
    <lineage>
        <taxon>Eukaryota</taxon>
        <taxon>Metazoa</taxon>
        <taxon>Cnidaria</taxon>
        <taxon>Anthozoa</taxon>
        <taxon>Hexacorallia</taxon>
        <taxon>Actiniaria</taxon>
        <taxon>Edwardsiidae</taxon>
        <taxon>Nematostella</taxon>
    </lineage>
</organism>
<dbReference type="InParanoid" id="A7RXU6"/>
<sequence length="550" mass="62996">MPMESAQRNSACSEPFKATKIWNTLVDHLKIRLEPRRRRWKLQIYEECFRGCDVMEELQNILFDHPELTSDPSRVHVKSLCQFLLENRVIECVCEDLKREPFENGRLYRFVNSSSSSNSDTISSVLSVEKSDRKKKRRSFDGWGLHSKSVRRKSYHGFRSRDKMVASAVKDDAEKENDEQQAELDDKRKRRLSFGGKDNLGFLSPWQRTPKKSKQQDTEELETHQETPTTTKIDVSGASFKEVWFEVTLSNLLKLLDISFLEPILQPASMKTSLSATVYNYSYNELRDSLTNSDKTGGRKGQDIIWQKAALDCFSAQSQFPLPRGDCGFQNITNLTEAEISNALAEFYGSLSDTLIPGSFMELVSGIIGLLECNRSVAAKALQLLMVLVPSDQREHLKRLLNFMEKTLTCRPGRSKRTRMRFVCRNFISGILPGKLSEQQATSNLIRLLITDHNQICTVPLELSNEVKRQVQSIQQGESEPIISRSSCQRITPLEYKHEGRVATQEGVRHLMNLVIDDLSLNLRTKEHKLAQFRKHHVDVFSQEFPSGIL</sequence>
<feature type="compositionally biased region" description="Basic and acidic residues" evidence="1">
    <location>
        <begin position="214"/>
        <end position="225"/>
    </location>
</feature>
<dbReference type="PROSITE" id="PS50186">
    <property type="entry name" value="DEP"/>
    <property type="match status" value="1"/>
</dbReference>
<dbReference type="AlphaFoldDB" id="A7RXU6"/>
<dbReference type="SMART" id="SM00049">
    <property type="entry name" value="DEP"/>
    <property type="match status" value="1"/>
</dbReference>
<name>A7RXU6_NEMVE</name>
<evidence type="ECO:0000256" key="1">
    <source>
        <dbReference type="SAM" id="MobiDB-lite"/>
    </source>
</evidence>
<evidence type="ECO:0000259" key="2">
    <source>
        <dbReference type="PROSITE" id="PS50186"/>
    </source>
</evidence>
<keyword evidence="4" id="KW-1185">Reference proteome</keyword>
<feature type="region of interest" description="Disordered" evidence="1">
    <location>
        <begin position="166"/>
        <end position="230"/>
    </location>
</feature>
<evidence type="ECO:0000313" key="4">
    <source>
        <dbReference type="Proteomes" id="UP000001593"/>
    </source>
</evidence>
<dbReference type="SUPFAM" id="SSF46785">
    <property type="entry name" value="Winged helix' DNA-binding domain"/>
    <property type="match status" value="1"/>
</dbReference>
<accession>A7RXU6</accession>
<gene>
    <name evidence="3" type="ORF">NEMVEDRAFT_v1g241433</name>
</gene>
<dbReference type="GO" id="GO:0035556">
    <property type="term" value="P:intracellular signal transduction"/>
    <property type="evidence" value="ECO:0007669"/>
    <property type="project" value="InterPro"/>
</dbReference>